<accession>A0A934VPK3</accession>
<gene>
    <name evidence="1" type="ORF">JIN87_02000</name>
</gene>
<comment type="caution">
    <text evidence="1">The sequence shown here is derived from an EMBL/GenBank/DDBJ whole genome shotgun (WGS) entry which is preliminary data.</text>
</comment>
<evidence type="ECO:0000313" key="2">
    <source>
        <dbReference type="Proteomes" id="UP000617628"/>
    </source>
</evidence>
<dbReference type="SUPFAM" id="SSF56935">
    <property type="entry name" value="Porins"/>
    <property type="match status" value="1"/>
</dbReference>
<dbReference type="RefSeq" id="WP_200353836.1">
    <property type="nucleotide sequence ID" value="NZ_JAENIL010000003.1"/>
</dbReference>
<dbReference type="EMBL" id="JAENIL010000003">
    <property type="protein sequence ID" value="MBK1875618.1"/>
    <property type="molecule type" value="Genomic_DNA"/>
</dbReference>
<name>A0A934VPK3_9BACT</name>
<reference evidence="1" key="1">
    <citation type="submission" date="2021-01" db="EMBL/GenBank/DDBJ databases">
        <title>Modified the classification status of verrucomicrobia.</title>
        <authorList>
            <person name="Feng X."/>
        </authorList>
    </citation>
    <scope>NUCLEOTIDE SEQUENCE</scope>
    <source>
        <strain evidence="1">KCTC 13126</strain>
    </source>
</reference>
<sequence length="411" mass="46052">MLPHIKEAKRGLAHATLLCLFCTCGLSQTLSVGGFISTGYLESSHYNYLANTEEGTTDFVEAALNASWTPANRTTLNGQAFLFELGPYGNYEPFIDYLFVEYSYSKEFGIRAGRIKRELGLYTHIQDIDISRTSIILPHGVYDPRYRAFSASLDGAAIYGTFGLPGRQRLTYNLYGGHVNIDPEGGLAGFTLTATSRLTIDNHIETIDSNTNFGAQFWYSPGIEGLRLGYGRSEYYDVDIVSHGTFPSNIPDPNLAGLEFISKAIDTSFALDQFSIEYYVGNWNFAAEYHSSTADITLEQSIGGISIPSRGRNPDFRAWYLQGSRRFGPFEIGLTYAEEPNNWEPEFDTVNASHQKDRQISLRYDATDNWTLKLEAHSIRGTRRLFNQHGQNPVLGQDSWTLWAAKSTITF</sequence>
<evidence type="ECO:0000313" key="1">
    <source>
        <dbReference type="EMBL" id="MBK1875618.1"/>
    </source>
</evidence>
<proteinExistence type="predicted"/>
<dbReference type="Gene3D" id="2.40.160.10">
    <property type="entry name" value="Porin"/>
    <property type="match status" value="1"/>
</dbReference>
<keyword evidence="2" id="KW-1185">Reference proteome</keyword>
<dbReference type="AlphaFoldDB" id="A0A934VPK3"/>
<dbReference type="InterPro" id="IPR023614">
    <property type="entry name" value="Porin_dom_sf"/>
</dbReference>
<protein>
    <recommendedName>
        <fullName evidence="3">Porin</fullName>
    </recommendedName>
</protein>
<dbReference type="Proteomes" id="UP000617628">
    <property type="component" value="Unassembled WGS sequence"/>
</dbReference>
<organism evidence="1 2">
    <name type="scientific">Pelagicoccus mobilis</name>
    <dbReference type="NCBI Taxonomy" id="415221"/>
    <lineage>
        <taxon>Bacteria</taxon>
        <taxon>Pseudomonadati</taxon>
        <taxon>Verrucomicrobiota</taxon>
        <taxon>Opitutia</taxon>
        <taxon>Puniceicoccales</taxon>
        <taxon>Pelagicoccaceae</taxon>
        <taxon>Pelagicoccus</taxon>
    </lineage>
</organism>
<evidence type="ECO:0008006" key="3">
    <source>
        <dbReference type="Google" id="ProtNLM"/>
    </source>
</evidence>